<dbReference type="EMBL" id="GBRH01248408">
    <property type="protein sequence ID" value="JAD49487.1"/>
    <property type="molecule type" value="Transcribed_RNA"/>
</dbReference>
<sequence length="58" mass="6753">MRNKCLTEEIIQRPVGCGNEIWLDIFMEAFTLSRISLVISQSWAGKEAYLYECLPQRT</sequence>
<evidence type="ECO:0000313" key="1">
    <source>
        <dbReference type="EMBL" id="JAD49487.1"/>
    </source>
</evidence>
<reference evidence="1" key="2">
    <citation type="journal article" date="2015" name="Data Brief">
        <title>Shoot transcriptome of the giant reed, Arundo donax.</title>
        <authorList>
            <person name="Barrero R.A."/>
            <person name="Guerrero F.D."/>
            <person name="Moolhuijzen P."/>
            <person name="Goolsby J.A."/>
            <person name="Tidwell J."/>
            <person name="Bellgard S.E."/>
            <person name="Bellgard M.I."/>
        </authorList>
    </citation>
    <scope>NUCLEOTIDE SEQUENCE</scope>
    <source>
        <tissue evidence="1">Shoot tissue taken approximately 20 cm above the soil surface</tissue>
    </source>
</reference>
<name>A0A0A9AQX2_ARUDO</name>
<organism evidence="1">
    <name type="scientific">Arundo donax</name>
    <name type="common">Giant reed</name>
    <name type="synonym">Donax arundinaceus</name>
    <dbReference type="NCBI Taxonomy" id="35708"/>
    <lineage>
        <taxon>Eukaryota</taxon>
        <taxon>Viridiplantae</taxon>
        <taxon>Streptophyta</taxon>
        <taxon>Embryophyta</taxon>
        <taxon>Tracheophyta</taxon>
        <taxon>Spermatophyta</taxon>
        <taxon>Magnoliopsida</taxon>
        <taxon>Liliopsida</taxon>
        <taxon>Poales</taxon>
        <taxon>Poaceae</taxon>
        <taxon>PACMAD clade</taxon>
        <taxon>Arundinoideae</taxon>
        <taxon>Arundineae</taxon>
        <taxon>Arundo</taxon>
    </lineage>
</organism>
<accession>A0A0A9AQX2</accession>
<proteinExistence type="predicted"/>
<dbReference type="AlphaFoldDB" id="A0A0A9AQX2"/>
<reference evidence="1" key="1">
    <citation type="submission" date="2014-09" db="EMBL/GenBank/DDBJ databases">
        <authorList>
            <person name="Magalhaes I.L.F."/>
            <person name="Oliveira U."/>
            <person name="Santos F.R."/>
            <person name="Vidigal T.H.D.A."/>
            <person name="Brescovit A.D."/>
            <person name="Santos A.J."/>
        </authorList>
    </citation>
    <scope>NUCLEOTIDE SEQUENCE</scope>
    <source>
        <tissue evidence="1">Shoot tissue taken approximately 20 cm above the soil surface</tissue>
    </source>
</reference>
<protein>
    <submittedName>
        <fullName evidence="1">Uncharacterized protein</fullName>
    </submittedName>
</protein>